<evidence type="ECO:0000313" key="2">
    <source>
        <dbReference type="EMBL" id="MFC6044749.1"/>
    </source>
</evidence>
<evidence type="ECO:0000313" key="3">
    <source>
        <dbReference type="Proteomes" id="UP001596135"/>
    </source>
</evidence>
<keyword evidence="3" id="KW-1185">Reference proteome</keyword>
<comment type="caution">
    <text evidence="2">The sequence shown here is derived from an EMBL/GenBank/DDBJ whole genome shotgun (WGS) entry which is preliminary data.</text>
</comment>
<dbReference type="Pfam" id="PF05901">
    <property type="entry name" value="Excalibur"/>
    <property type="match status" value="1"/>
</dbReference>
<dbReference type="EMBL" id="JBHSRJ010000005">
    <property type="protein sequence ID" value="MFC6044749.1"/>
    <property type="molecule type" value="Genomic_DNA"/>
</dbReference>
<accession>A0ABW1LLZ8</accession>
<reference evidence="3" key="1">
    <citation type="journal article" date="2019" name="Int. J. Syst. Evol. Microbiol.">
        <title>The Global Catalogue of Microorganisms (GCM) 10K type strain sequencing project: providing services to taxonomists for standard genome sequencing and annotation.</title>
        <authorList>
            <consortium name="The Broad Institute Genomics Platform"/>
            <consortium name="The Broad Institute Genome Sequencing Center for Infectious Disease"/>
            <person name="Wu L."/>
            <person name="Ma J."/>
        </authorList>
    </citation>
    <scope>NUCLEOTIDE SEQUENCE [LARGE SCALE GENOMIC DNA]</scope>
    <source>
        <strain evidence="3">CCUG 54522</strain>
    </source>
</reference>
<organism evidence="2 3">
    <name type="scientific">Nocardioides hankookensis</name>
    <dbReference type="NCBI Taxonomy" id="443157"/>
    <lineage>
        <taxon>Bacteria</taxon>
        <taxon>Bacillati</taxon>
        <taxon>Actinomycetota</taxon>
        <taxon>Actinomycetes</taxon>
        <taxon>Propionibacteriales</taxon>
        <taxon>Nocardioidaceae</taxon>
        <taxon>Nocardioides</taxon>
    </lineage>
</organism>
<gene>
    <name evidence="2" type="ORF">ACFPYL_16790</name>
</gene>
<dbReference type="RefSeq" id="WP_379156664.1">
    <property type="nucleotide sequence ID" value="NZ_JBHSRJ010000005.1"/>
</dbReference>
<dbReference type="InterPro" id="IPR008613">
    <property type="entry name" value="Excalibur_Ca-bd_domain"/>
</dbReference>
<proteinExistence type="predicted"/>
<name>A0ABW1LLZ8_9ACTN</name>
<dbReference type="SMART" id="SM00894">
    <property type="entry name" value="Excalibur"/>
    <property type="match status" value="1"/>
</dbReference>
<feature type="domain" description="Excalibur calcium-binding" evidence="1">
    <location>
        <begin position="33"/>
        <end position="73"/>
    </location>
</feature>
<protein>
    <submittedName>
        <fullName evidence="2">Excalibur calcium-binding domain-containing protein</fullName>
    </submittedName>
</protein>
<evidence type="ECO:0000259" key="1">
    <source>
        <dbReference type="SMART" id="SM00894"/>
    </source>
</evidence>
<dbReference type="Proteomes" id="UP001596135">
    <property type="component" value="Unassembled WGS sequence"/>
</dbReference>
<sequence>MKSRLIHVALGLVVGLAVAIIAIPAASAPAVAGSVNCSDFGSQASAQRWFINHGGPQSDPAGLDTDHDGVACESNPCPCYYGQGGGGGGGTPGHTGDGSQVGQVHPGPGRCAWNYKDKPTDAPSVINVKRTALDVCRKGYLRVRVFGGDFVRDQTDLVRIYFDTRRGRNGPEFAVDWYMGTNPATAAGSVFFGRSTSWRSSDEVKCKGIHRAVNYRSDVITLAVPRRCLGWPSAVRWSGFTGKITRVTKHTMYGKWDDFPRENALPTKWVA</sequence>